<protein>
    <recommendedName>
        <fullName evidence="1">Stress-response A/B barrel domain-containing protein</fullName>
    </recommendedName>
</protein>
<dbReference type="SUPFAM" id="SSF54909">
    <property type="entry name" value="Dimeric alpha+beta barrel"/>
    <property type="match status" value="1"/>
</dbReference>
<dbReference type="SMART" id="SM00886">
    <property type="entry name" value="Dabb"/>
    <property type="match status" value="1"/>
</dbReference>
<evidence type="ECO:0000313" key="3">
    <source>
        <dbReference type="Proteomes" id="UP000250140"/>
    </source>
</evidence>
<evidence type="ECO:0000259" key="1">
    <source>
        <dbReference type="PROSITE" id="PS51502"/>
    </source>
</evidence>
<dbReference type="PROSITE" id="PS51502">
    <property type="entry name" value="S_R_A_B_BARREL"/>
    <property type="match status" value="1"/>
</dbReference>
<dbReference type="Gene3D" id="3.30.70.100">
    <property type="match status" value="1"/>
</dbReference>
<dbReference type="EMBL" id="KV749170">
    <property type="protein sequence ID" value="OCL10765.1"/>
    <property type="molecule type" value="Genomic_DNA"/>
</dbReference>
<sequence>MSKKIFRITLFKIASDADIEAVLPKYAALKETATKDGNQYIIMAKASRTYNDPRNKGFNFGARTVFASLEDMKYYDETCDAHKEIKATLKGKVEDIMTVYMDSDA</sequence>
<dbReference type="InterPro" id="IPR013097">
    <property type="entry name" value="Dabb"/>
</dbReference>
<keyword evidence="3" id="KW-1185">Reference proteome</keyword>
<accession>A0A8E2F557</accession>
<dbReference type="AlphaFoldDB" id="A0A8E2F557"/>
<feature type="domain" description="Stress-response A/B barrel" evidence="1">
    <location>
        <begin position="5"/>
        <end position="101"/>
    </location>
</feature>
<dbReference type="InterPro" id="IPR011008">
    <property type="entry name" value="Dimeric_a/b-barrel"/>
</dbReference>
<gene>
    <name evidence="2" type="ORF">AOQ84DRAFT_208966</name>
</gene>
<name>A0A8E2F557_9PEZI</name>
<dbReference type="Proteomes" id="UP000250140">
    <property type="component" value="Unassembled WGS sequence"/>
</dbReference>
<dbReference type="Pfam" id="PF07876">
    <property type="entry name" value="Dabb"/>
    <property type="match status" value="1"/>
</dbReference>
<organism evidence="2 3">
    <name type="scientific">Glonium stellatum</name>
    <dbReference type="NCBI Taxonomy" id="574774"/>
    <lineage>
        <taxon>Eukaryota</taxon>
        <taxon>Fungi</taxon>
        <taxon>Dikarya</taxon>
        <taxon>Ascomycota</taxon>
        <taxon>Pezizomycotina</taxon>
        <taxon>Dothideomycetes</taxon>
        <taxon>Pleosporomycetidae</taxon>
        <taxon>Gloniales</taxon>
        <taxon>Gloniaceae</taxon>
        <taxon>Glonium</taxon>
    </lineage>
</organism>
<evidence type="ECO:0000313" key="2">
    <source>
        <dbReference type="EMBL" id="OCL10765.1"/>
    </source>
</evidence>
<proteinExistence type="predicted"/>
<reference evidence="2 3" key="1">
    <citation type="journal article" date="2016" name="Nat. Commun.">
        <title>Ectomycorrhizal ecology is imprinted in the genome of the dominant symbiotic fungus Cenococcum geophilum.</title>
        <authorList>
            <consortium name="DOE Joint Genome Institute"/>
            <person name="Peter M."/>
            <person name="Kohler A."/>
            <person name="Ohm R.A."/>
            <person name="Kuo A."/>
            <person name="Krutzmann J."/>
            <person name="Morin E."/>
            <person name="Arend M."/>
            <person name="Barry K.W."/>
            <person name="Binder M."/>
            <person name="Choi C."/>
            <person name="Clum A."/>
            <person name="Copeland A."/>
            <person name="Grisel N."/>
            <person name="Haridas S."/>
            <person name="Kipfer T."/>
            <person name="LaButti K."/>
            <person name="Lindquist E."/>
            <person name="Lipzen A."/>
            <person name="Maire R."/>
            <person name="Meier B."/>
            <person name="Mihaltcheva S."/>
            <person name="Molinier V."/>
            <person name="Murat C."/>
            <person name="Poggeler S."/>
            <person name="Quandt C.A."/>
            <person name="Sperisen C."/>
            <person name="Tritt A."/>
            <person name="Tisserant E."/>
            <person name="Crous P.W."/>
            <person name="Henrissat B."/>
            <person name="Nehls U."/>
            <person name="Egli S."/>
            <person name="Spatafora J.W."/>
            <person name="Grigoriev I.V."/>
            <person name="Martin F.M."/>
        </authorList>
    </citation>
    <scope>NUCLEOTIDE SEQUENCE [LARGE SCALE GENOMIC DNA]</scope>
    <source>
        <strain evidence="2 3">CBS 207.34</strain>
    </source>
</reference>
<dbReference type="OrthoDB" id="3830014at2759"/>